<comment type="subcellular location">
    <subcellularLocation>
        <location evidence="9">Cytoplasm</location>
    </subcellularLocation>
</comment>
<dbReference type="Proteomes" id="UP001366503">
    <property type="component" value="Unassembled WGS sequence"/>
</dbReference>
<feature type="binding site" evidence="9">
    <location>
        <begin position="323"/>
        <end position="327"/>
    </location>
    <ligand>
        <name>ATP</name>
        <dbReference type="ChEBI" id="CHEBI:30616"/>
    </ligand>
</feature>
<feature type="binding site" evidence="9">
    <location>
        <begin position="278"/>
        <end position="280"/>
    </location>
    <ligand>
        <name>ATP</name>
        <dbReference type="ChEBI" id="CHEBI:30616"/>
    </ligand>
</feature>
<feature type="site" description="Transition state stabilizer" evidence="9">
    <location>
        <position position="178"/>
    </location>
</feature>
<dbReference type="PROSITE" id="PS01076">
    <property type="entry name" value="ACETATE_KINASE_2"/>
    <property type="match status" value="1"/>
</dbReference>
<dbReference type="EMBL" id="JAPYKO010000001">
    <property type="protein sequence ID" value="MEI9400654.1"/>
    <property type="molecule type" value="Genomic_DNA"/>
</dbReference>
<dbReference type="PROSITE" id="PS01075">
    <property type="entry name" value="ACETATE_KINASE_1"/>
    <property type="match status" value="1"/>
</dbReference>
<feature type="binding site" evidence="9">
    <location>
        <position position="16"/>
    </location>
    <ligand>
        <name>ATP</name>
        <dbReference type="ChEBI" id="CHEBI:30616"/>
    </ligand>
</feature>
<dbReference type="EC" id="2.7.2.1" evidence="9"/>
<organism evidence="11 12">
    <name type="scientific">Mesorhizobium argentiipisi</name>
    <dbReference type="NCBI Taxonomy" id="3015175"/>
    <lineage>
        <taxon>Bacteria</taxon>
        <taxon>Pseudomonadati</taxon>
        <taxon>Pseudomonadota</taxon>
        <taxon>Alphaproteobacteria</taxon>
        <taxon>Hyphomicrobiales</taxon>
        <taxon>Phyllobacteriaceae</taxon>
        <taxon>Mesorhizobium</taxon>
    </lineage>
</organism>
<dbReference type="Pfam" id="PF00871">
    <property type="entry name" value="Acetate_kinase"/>
    <property type="match status" value="1"/>
</dbReference>
<feature type="active site" description="Proton donor/acceptor" evidence="9">
    <location>
        <position position="147"/>
    </location>
</feature>
<keyword evidence="6 9" id="KW-0418">Kinase</keyword>
<sequence length="389" mass="42022">MNEAILALNAGSSSLKFGVYDIGCPGEPRPAARGSVEMGLPAHIKAEAEKGKPLVDRALPNGSLEDVIEAVLTWIETESGERRVTACGHRIVHGGTLFFDPIVLTPEQIDAIDALSPLSPLHQPRSINPIRAIARMRPRLRQIGCFDTAFHRTIRPPASRFALPRAYERKGIRRYGFHGLSYESIASRLQAEGKSDRRTIVAHLGNGASLCAMRNGASVDTTMGFSTLDGLVMGTRCGALDPGVLLYLLQHEGMAPHELQHLLYEKSGLLGISEMSADMRELEASADPKAREAFELFVFRATREIAALANTLGGLDCLVFTAGIGEHSGAVRKAICGRLDWLGVAIDDDANLRHAPTISTPASTVEIRVVPTDEESVIARHVLKATSEI</sequence>
<name>A0ABU8K747_9HYPH</name>
<dbReference type="SUPFAM" id="SSF53067">
    <property type="entry name" value="Actin-like ATPase domain"/>
    <property type="match status" value="2"/>
</dbReference>
<evidence type="ECO:0000313" key="12">
    <source>
        <dbReference type="Proteomes" id="UP001366503"/>
    </source>
</evidence>
<keyword evidence="7 9" id="KW-0067">ATP-binding</keyword>
<comment type="subunit">
    <text evidence="9">Homodimer.</text>
</comment>
<feature type="binding site" evidence="9">
    <location>
        <position position="374"/>
    </location>
    <ligand>
        <name>Mg(2+)</name>
        <dbReference type="ChEBI" id="CHEBI:18420"/>
    </ligand>
</feature>
<comment type="similarity">
    <text evidence="1 9 10">Belongs to the acetokinase family.</text>
</comment>
<evidence type="ECO:0000256" key="3">
    <source>
        <dbReference type="ARBA" id="ARBA00022679"/>
    </source>
</evidence>
<dbReference type="HAMAP" id="MF_00020">
    <property type="entry name" value="Acetate_kinase"/>
    <property type="match status" value="1"/>
</dbReference>
<keyword evidence="12" id="KW-1185">Reference proteome</keyword>
<evidence type="ECO:0000256" key="5">
    <source>
        <dbReference type="ARBA" id="ARBA00022741"/>
    </source>
</evidence>
<evidence type="ECO:0000256" key="2">
    <source>
        <dbReference type="ARBA" id="ARBA00022490"/>
    </source>
</evidence>
<dbReference type="InterPro" id="IPR043129">
    <property type="entry name" value="ATPase_NBD"/>
</dbReference>
<evidence type="ECO:0000256" key="7">
    <source>
        <dbReference type="ARBA" id="ARBA00022840"/>
    </source>
</evidence>
<keyword evidence="2 9" id="KW-0963">Cytoplasm</keyword>
<dbReference type="InterPro" id="IPR004372">
    <property type="entry name" value="Ac/propionate_kinase"/>
</dbReference>
<keyword evidence="8 9" id="KW-0460">Magnesium</keyword>
<evidence type="ECO:0000256" key="1">
    <source>
        <dbReference type="ARBA" id="ARBA00008748"/>
    </source>
</evidence>
<reference evidence="11 12" key="1">
    <citation type="submission" date="2022-12" db="EMBL/GenBank/DDBJ databases">
        <authorList>
            <person name="Muema E."/>
        </authorList>
    </citation>
    <scope>NUCLEOTIDE SEQUENCE [LARGE SCALE GENOMIC DNA]</scope>
    <source>
        <strain evidence="12">1330</strain>
    </source>
</reference>
<keyword evidence="3 9" id="KW-0808">Transferase</keyword>
<evidence type="ECO:0000256" key="8">
    <source>
        <dbReference type="ARBA" id="ARBA00022842"/>
    </source>
</evidence>
<feature type="site" description="Transition state stabilizer" evidence="9">
    <location>
        <position position="236"/>
    </location>
</feature>
<dbReference type="InterPro" id="IPR023865">
    <property type="entry name" value="Aliphatic_acid_kinase_CS"/>
</dbReference>
<feature type="binding site" evidence="9">
    <location>
        <position position="9"/>
    </location>
    <ligand>
        <name>Mg(2+)</name>
        <dbReference type="ChEBI" id="CHEBI:18420"/>
    </ligand>
</feature>
<dbReference type="PIRSF" id="PIRSF000722">
    <property type="entry name" value="Acetate_prop_kin"/>
    <property type="match status" value="1"/>
</dbReference>
<proteinExistence type="inferred from homology"/>
<feature type="binding site" evidence="9">
    <location>
        <position position="90"/>
    </location>
    <ligand>
        <name>substrate</name>
    </ligand>
</feature>
<evidence type="ECO:0000256" key="4">
    <source>
        <dbReference type="ARBA" id="ARBA00022723"/>
    </source>
</evidence>
<comment type="catalytic activity">
    <reaction evidence="9">
        <text>acetate + ATP = acetyl phosphate + ADP</text>
        <dbReference type="Rhea" id="RHEA:11352"/>
        <dbReference type="ChEBI" id="CHEBI:22191"/>
        <dbReference type="ChEBI" id="CHEBI:30089"/>
        <dbReference type="ChEBI" id="CHEBI:30616"/>
        <dbReference type="ChEBI" id="CHEBI:456216"/>
        <dbReference type="EC" id="2.7.2.1"/>
    </reaction>
</comment>
<dbReference type="PRINTS" id="PR00471">
    <property type="entry name" value="ACETATEKNASE"/>
</dbReference>
<evidence type="ECO:0000256" key="10">
    <source>
        <dbReference type="RuleBase" id="RU003835"/>
    </source>
</evidence>
<dbReference type="PANTHER" id="PTHR21060">
    <property type="entry name" value="ACETATE KINASE"/>
    <property type="match status" value="1"/>
</dbReference>
<feature type="binding site" evidence="9">
    <location>
        <begin position="203"/>
        <end position="207"/>
    </location>
    <ligand>
        <name>ATP</name>
        <dbReference type="ChEBI" id="CHEBI:30616"/>
    </ligand>
</feature>
<comment type="function">
    <text evidence="9">Catalyzes the formation of acetyl phosphate from acetate and ATP. Can also catalyze the reverse reaction.</text>
</comment>
<comment type="caution">
    <text evidence="11">The sequence shown here is derived from an EMBL/GenBank/DDBJ whole genome shotgun (WGS) entry which is preliminary data.</text>
</comment>
<evidence type="ECO:0000313" key="11">
    <source>
        <dbReference type="EMBL" id="MEI9400654.1"/>
    </source>
</evidence>
<dbReference type="RefSeq" id="WP_337090960.1">
    <property type="nucleotide sequence ID" value="NZ_JAPYKO010000001.1"/>
</dbReference>
<protein>
    <recommendedName>
        <fullName evidence="9">Acetate kinase</fullName>
        <ecNumber evidence="9">2.7.2.1</ecNumber>
    </recommendedName>
    <alternativeName>
        <fullName evidence="9">Acetokinase</fullName>
    </alternativeName>
</protein>
<comment type="pathway">
    <text evidence="9">Metabolic intermediate biosynthesis; acetyl-CoA biosynthesis; acetyl-CoA from acetate: step 1/2.</text>
</comment>
<evidence type="ECO:0000256" key="6">
    <source>
        <dbReference type="ARBA" id="ARBA00022777"/>
    </source>
</evidence>
<dbReference type="GO" id="GO:0008776">
    <property type="term" value="F:acetate kinase activity"/>
    <property type="evidence" value="ECO:0007669"/>
    <property type="project" value="UniProtKB-EC"/>
</dbReference>
<dbReference type="InterPro" id="IPR000890">
    <property type="entry name" value="Aliphatic_acid_kin_short-chain"/>
</dbReference>
<keyword evidence="5 9" id="KW-0547">Nucleotide-binding</keyword>
<dbReference type="Gene3D" id="3.30.420.40">
    <property type="match status" value="2"/>
</dbReference>
<gene>
    <name evidence="9" type="primary">ackA</name>
    <name evidence="11" type="ORF">O7A05_00325</name>
</gene>
<keyword evidence="4 9" id="KW-0479">Metal-binding</keyword>
<comment type="cofactor">
    <cofactor evidence="9">
        <name>Mg(2+)</name>
        <dbReference type="ChEBI" id="CHEBI:18420"/>
    </cofactor>
    <cofactor evidence="9">
        <name>Mn(2+)</name>
        <dbReference type="ChEBI" id="CHEBI:29035"/>
    </cofactor>
    <text evidence="9">Mg(2+). Can also accept Mn(2+).</text>
</comment>
<dbReference type="NCBIfam" id="TIGR00016">
    <property type="entry name" value="ackA"/>
    <property type="match status" value="1"/>
</dbReference>
<evidence type="ECO:0000256" key="9">
    <source>
        <dbReference type="HAMAP-Rule" id="MF_00020"/>
    </source>
</evidence>
<dbReference type="PANTHER" id="PTHR21060:SF21">
    <property type="entry name" value="ACETATE KINASE"/>
    <property type="match status" value="1"/>
</dbReference>
<accession>A0ABU8K747</accession>